<sequence>MYFHTDLNGCPEELTDTNGELLWECSFQLWESGFRKSNTNP</sequence>
<organism evidence="2 3">
    <name type="scientific">Gilliamella apicola</name>
    <dbReference type="NCBI Taxonomy" id="1196095"/>
    <lineage>
        <taxon>Bacteria</taxon>
        <taxon>Pseudomonadati</taxon>
        <taxon>Pseudomonadota</taxon>
        <taxon>Gammaproteobacteria</taxon>
        <taxon>Orbales</taxon>
        <taxon>Orbaceae</taxon>
        <taxon>Gilliamella</taxon>
    </lineage>
</organism>
<evidence type="ECO:0000313" key="3">
    <source>
        <dbReference type="Proteomes" id="UP000319138"/>
    </source>
</evidence>
<name>A0A556RS21_9GAMM</name>
<dbReference type="InterPro" id="IPR001826">
    <property type="entry name" value="RHS"/>
</dbReference>
<dbReference type="Proteomes" id="UP000319138">
    <property type="component" value="Unassembled WGS sequence"/>
</dbReference>
<accession>A0A556RS21</accession>
<reference evidence="2 3" key="1">
    <citation type="submission" date="2019-07" db="EMBL/GenBank/DDBJ databases">
        <title>Gilliamella genomes.</title>
        <authorList>
            <person name="Zheng H."/>
        </authorList>
    </citation>
    <scope>NUCLEOTIDE SEQUENCE [LARGE SCALE GENOMIC DNA]</scope>
    <source>
        <strain evidence="2 3">W8131</strain>
    </source>
</reference>
<dbReference type="EMBL" id="VMHL01000001">
    <property type="protein sequence ID" value="TSJ91701.1"/>
    <property type="molecule type" value="Genomic_DNA"/>
</dbReference>
<proteinExistence type="predicted"/>
<evidence type="ECO:0000259" key="1">
    <source>
        <dbReference type="Pfam" id="PF03527"/>
    </source>
</evidence>
<dbReference type="Pfam" id="PF03527">
    <property type="entry name" value="RHS"/>
    <property type="match status" value="1"/>
</dbReference>
<protein>
    <recommendedName>
        <fullName evidence="1">RHS protein conserved region domain-containing protein</fullName>
    </recommendedName>
</protein>
<evidence type="ECO:0000313" key="2">
    <source>
        <dbReference type="EMBL" id="TSJ91701.1"/>
    </source>
</evidence>
<dbReference type="AlphaFoldDB" id="A0A556RS21"/>
<comment type="caution">
    <text evidence="2">The sequence shown here is derived from an EMBL/GenBank/DDBJ whole genome shotgun (WGS) entry which is preliminary data.</text>
</comment>
<gene>
    <name evidence="2" type="ORF">FPQ14_00015</name>
</gene>
<feature type="domain" description="RHS protein conserved region" evidence="1">
    <location>
        <begin position="2"/>
        <end position="30"/>
    </location>
</feature>